<comment type="catalytic activity">
    <reaction evidence="13">
        <text>(2R)-2,3-bisphosphoglycerate + H2O = (2R)-2-phosphoglycerate + phosphate</text>
        <dbReference type="Rhea" id="RHEA:27381"/>
        <dbReference type="ChEBI" id="CHEBI:15377"/>
        <dbReference type="ChEBI" id="CHEBI:43474"/>
        <dbReference type="ChEBI" id="CHEBI:58248"/>
        <dbReference type="ChEBI" id="CHEBI:58289"/>
        <dbReference type="EC" id="3.1.3.80"/>
    </reaction>
    <physiologicalReaction direction="left-to-right" evidence="13">
        <dbReference type="Rhea" id="RHEA:27382"/>
    </physiologicalReaction>
</comment>
<dbReference type="GO" id="GO:0034417">
    <property type="term" value="F:bisphosphoglycerate 3-phosphatase activity"/>
    <property type="evidence" value="ECO:0007669"/>
    <property type="project" value="UniProtKB-EC"/>
</dbReference>
<evidence type="ECO:0000256" key="8">
    <source>
        <dbReference type="ARBA" id="ARBA00023136"/>
    </source>
</evidence>
<evidence type="ECO:0000256" key="11">
    <source>
        <dbReference type="ARBA" id="ARBA00043671"/>
    </source>
</evidence>
<evidence type="ECO:0000313" key="14">
    <source>
        <dbReference type="EMBL" id="JAR91234.1"/>
    </source>
</evidence>
<evidence type="ECO:0000256" key="4">
    <source>
        <dbReference type="ARBA" id="ARBA00013040"/>
    </source>
</evidence>
<organism evidence="14">
    <name type="scientific">Ixodes ricinus</name>
    <name type="common">Common tick</name>
    <name type="synonym">Acarus ricinus</name>
    <dbReference type="NCBI Taxonomy" id="34613"/>
    <lineage>
        <taxon>Eukaryota</taxon>
        <taxon>Metazoa</taxon>
        <taxon>Ecdysozoa</taxon>
        <taxon>Arthropoda</taxon>
        <taxon>Chelicerata</taxon>
        <taxon>Arachnida</taxon>
        <taxon>Acari</taxon>
        <taxon>Parasitiformes</taxon>
        <taxon>Ixodida</taxon>
        <taxon>Ixodoidea</taxon>
        <taxon>Ixodidae</taxon>
        <taxon>Ixodinae</taxon>
        <taxon>Ixodes</taxon>
    </lineage>
</organism>
<evidence type="ECO:0000256" key="1">
    <source>
        <dbReference type="ARBA" id="ARBA00004370"/>
    </source>
</evidence>
<evidence type="ECO:0000256" key="13">
    <source>
        <dbReference type="ARBA" id="ARBA00043832"/>
    </source>
</evidence>
<dbReference type="InterPro" id="IPR000560">
    <property type="entry name" value="His_Pase_clade-2"/>
</dbReference>
<comment type="catalytic activity">
    <reaction evidence="10">
        <text>1D-myo-inositol 1,2,5,6-tetrakisphosphate + H2O = 1D-myo-inositol 1,2,6-trisphosphate + phosphate</text>
        <dbReference type="Rhea" id="RHEA:77119"/>
        <dbReference type="ChEBI" id="CHEBI:15377"/>
        <dbReference type="ChEBI" id="CHEBI:43474"/>
        <dbReference type="ChEBI" id="CHEBI:195535"/>
        <dbReference type="ChEBI" id="CHEBI:195537"/>
        <dbReference type="EC" id="3.1.3.62"/>
    </reaction>
    <physiologicalReaction direction="left-to-right" evidence="10">
        <dbReference type="Rhea" id="RHEA:77120"/>
    </physiologicalReaction>
</comment>
<comment type="similarity">
    <text evidence="2">Belongs to the histidine acid phosphatase family. MINPP1 subfamily.</text>
</comment>
<dbReference type="GO" id="GO:0003993">
    <property type="term" value="F:acid phosphatase activity"/>
    <property type="evidence" value="ECO:0007669"/>
    <property type="project" value="TreeGrafter"/>
</dbReference>
<dbReference type="EMBL" id="GEGO01004170">
    <property type="protein sequence ID" value="JAR91234.1"/>
    <property type="molecule type" value="Transcribed_RNA"/>
</dbReference>
<evidence type="ECO:0000256" key="6">
    <source>
        <dbReference type="ARBA" id="ARBA00022729"/>
    </source>
</evidence>
<dbReference type="Gene3D" id="3.40.50.1240">
    <property type="entry name" value="Phosphoglycerate mutase-like"/>
    <property type="match status" value="1"/>
</dbReference>
<evidence type="ECO:0000256" key="2">
    <source>
        <dbReference type="ARBA" id="ARBA00008422"/>
    </source>
</evidence>
<sequence>TSKARTRDTASAFMSQLLNKEDFNKVNLSGINDELLDFHSLCEELLKEKGVSKQKVEEEERFFDGSYVKSMVRSLSERTGVDLEIKDIELMAKLCAFEVALNGSSPFCNLFRKEDLQLLEYAGDLDDYYKDGYGHERNSAQACGVIEEFVSRIGERIGTTTRYDSRRRRHGLKASLYFSHAGAFKKLMT</sequence>
<comment type="catalytic activity">
    <reaction evidence="11">
        <text>1D-myo-inositol 1,2,4,5,6-pentakisphosphate + H2O = 1D-myo-inositol 1,2,5,6-tetrakisphosphate + phosphate</text>
        <dbReference type="Rhea" id="RHEA:77115"/>
        <dbReference type="ChEBI" id="CHEBI:15377"/>
        <dbReference type="ChEBI" id="CHEBI:43474"/>
        <dbReference type="ChEBI" id="CHEBI:57798"/>
        <dbReference type="ChEBI" id="CHEBI:195535"/>
        <dbReference type="EC" id="3.1.3.62"/>
    </reaction>
    <physiologicalReaction direction="left-to-right" evidence="11">
        <dbReference type="Rhea" id="RHEA:77116"/>
    </physiologicalReaction>
</comment>
<dbReference type="AlphaFoldDB" id="A0A147BKH9"/>
<dbReference type="InterPro" id="IPR029033">
    <property type="entry name" value="His_PPase_superfam"/>
</dbReference>
<dbReference type="CDD" id="cd07061">
    <property type="entry name" value="HP_HAP_like"/>
    <property type="match status" value="1"/>
</dbReference>
<dbReference type="PANTHER" id="PTHR20963:SF8">
    <property type="entry name" value="MULTIPLE INOSITOL POLYPHOSPHATE PHOSPHATASE 1"/>
    <property type="match status" value="1"/>
</dbReference>
<keyword evidence="6" id="KW-0732">Signal</keyword>
<feature type="non-terminal residue" evidence="14">
    <location>
        <position position="1"/>
    </location>
</feature>
<dbReference type="GO" id="GO:0016020">
    <property type="term" value="C:membrane"/>
    <property type="evidence" value="ECO:0007669"/>
    <property type="project" value="UniProtKB-SubCell"/>
</dbReference>
<feature type="non-terminal residue" evidence="14">
    <location>
        <position position="189"/>
    </location>
</feature>
<evidence type="ECO:0000256" key="3">
    <source>
        <dbReference type="ARBA" id="ARBA00012976"/>
    </source>
</evidence>
<comment type="catalytic activity">
    <reaction evidence="12">
        <text>1D-myo-inositol hexakisphosphate + H2O = 1D-myo-inositol 1,2,4,5,6-pentakisphosphate + phosphate</text>
        <dbReference type="Rhea" id="RHEA:16989"/>
        <dbReference type="ChEBI" id="CHEBI:15377"/>
        <dbReference type="ChEBI" id="CHEBI:43474"/>
        <dbReference type="ChEBI" id="CHEBI:57798"/>
        <dbReference type="ChEBI" id="CHEBI:58130"/>
        <dbReference type="EC" id="3.1.3.62"/>
    </reaction>
    <physiologicalReaction direction="left-to-right" evidence="12">
        <dbReference type="Rhea" id="RHEA:16990"/>
    </physiologicalReaction>
</comment>
<comment type="subcellular location">
    <subcellularLocation>
        <location evidence="1">Membrane</location>
    </subcellularLocation>
</comment>
<dbReference type="GO" id="GO:0052745">
    <property type="term" value="F:inositol phosphate phosphatase activity"/>
    <property type="evidence" value="ECO:0007669"/>
    <property type="project" value="TreeGrafter"/>
</dbReference>
<dbReference type="SUPFAM" id="SSF53254">
    <property type="entry name" value="Phosphoglycerate mutase-like"/>
    <property type="match status" value="1"/>
</dbReference>
<keyword evidence="7" id="KW-0378">Hydrolase</keyword>
<dbReference type="EC" id="3.1.3.62" evidence="4"/>
<proteinExistence type="inferred from homology"/>
<evidence type="ECO:0000256" key="5">
    <source>
        <dbReference type="ARBA" id="ARBA00018097"/>
    </source>
</evidence>
<evidence type="ECO:0000256" key="7">
    <source>
        <dbReference type="ARBA" id="ARBA00022801"/>
    </source>
</evidence>
<dbReference type="PANTHER" id="PTHR20963">
    <property type="entry name" value="MULTIPLE INOSITOL POLYPHOSPHATE PHOSPHATASE-RELATED"/>
    <property type="match status" value="1"/>
</dbReference>
<evidence type="ECO:0000256" key="10">
    <source>
        <dbReference type="ARBA" id="ARBA00043668"/>
    </source>
</evidence>
<name>A0A147BKH9_IXORI</name>
<protein>
    <recommendedName>
        <fullName evidence="5">Multiple inositol polyphosphate phosphatase 1</fullName>
        <ecNumber evidence="4">3.1.3.62</ecNumber>
        <ecNumber evidence="3">3.1.3.80</ecNumber>
    </recommendedName>
    <alternativeName>
        <fullName evidence="9">2,3-bisphosphoglycerate 3-phosphatase</fullName>
    </alternativeName>
</protein>
<accession>A0A147BKH9</accession>
<keyword evidence="8" id="KW-0472">Membrane</keyword>
<evidence type="ECO:0000256" key="9">
    <source>
        <dbReference type="ARBA" id="ARBA00031642"/>
    </source>
</evidence>
<dbReference type="EC" id="3.1.3.80" evidence="3"/>
<reference evidence="14" key="1">
    <citation type="journal article" date="2018" name="PLoS Negl. Trop. Dis.">
        <title>Sialome diversity of ticks revealed by RNAseq of single tick salivary glands.</title>
        <authorList>
            <person name="Perner J."/>
            <person name="Kropackova S."/>
            <person name="Kopacek P."/>
            <person name="Ribeiro J.M."/>
        </authorList>
    </citation>
    <scope>NUCLEOTIDE SEQUENCE</scope>
    <source>
        <strain evidence="14">Siblings of single egg batch collected in Ceske Budejovice</strain>
        <tissue evidence="14">Salivary glands</tissue>
    </source>
</reference>
<dbReference type="Pfam" id="PF00328">
    <property type="entry name" value="His_Phos_2"/>
    <property type="match status" value="1"/>
</dbReference>
<evidence type="ECO:0000256" key="12">
    <source>
        <dbReference type="ARBA" id="ARBA00043691"/>
    </source>
</evidence>